<reference evidence="1" key="1">
    <citation type="journal article" date="2022" name="J. Appl. Microbiol.">
        <title>PCR-based ORF typing of Klebsiella pneumoniae for rapid identification of global clones and transmission events.</title>
        <authorList>
            <person name="Nonogaki R."/>
            <person name="Iijima A."/>
            <person name="Kawamura K."/>
            <person name="Kayama S."/>
            <person name="Sugai M."/>
            <person name="Yagi T."/>
            <person name="Arakawa Y."/>
            <person name="Doi Y."/>
            <person name="Suzuki M."/>
        </authorList>
    </citation>
    <scope>NUCLEOTIDE SEQUENCE</scope>
    <source>
        <strain evidence="1">NUKP-37</strain>
    </source>
</reference>
<protein>
    <submittedName>
        <fullName evidence="1">Uncharacterized protein</fullName>
    </submittedName>
</protein>
<comment type="caution">
    <text evidence="1">The sequence shown here is derived from an EMBL/GenBank/DDBJ whole genome shotgun (WGS) entry which is preliminary data.</text>
</comment>
<proteinExistence type="predicted"/>
<name>A0A9P3PAN7_KLEVA</name>
<dbReference type="AlphaFoldDB" id="A0A9P3PAN7"/>
<gene>
    <name evidence="1" type="ORF">NUKP37_44930</name>
</gene>
<organism evidence="1 2">
    <name type="scientific">Klebsiella variicola</name>
    <dbReference type="NCBI Taxonomy" id="244366"/>
    <lineage>
        <taxon>Bacteria</taxon>
        <taxon>Pseudomonadati</taxon>
        <taxon>Pseudomonadota</taxon>
        <taxon>Gammaproteobacteria</taxon>
        <taxon>Enterobacterales</taxon>
        <taxon>Enterobacteriaceae</taxon>
        <taxon>Klebsiella/Raoultella group</taxon>
        <taxon>Klebsiella</taxon>
        <taxon>Klebsiella pneumoniae complex</taxon>
    </lineage>
</organism>
<sequence length="57" mass="6207">MQGTSIKESPSCCIVHMPEGGARYVELWKWSQNEKKAPALGEGRGCGACADDYCNSR</sequence>
<evidence type="ECO:0000313" key="2">
    <source>
        <dbReference type="Proteomes" id="UP001060507"/>
    </source>
</evidence>
<dbReference type="Proteomes" id="UP001060507">
    <property type="component" value="Unassembled WGS sequence"/>
</dbReference>
<evidence type="ECO:0000313" key="1">
    <source>
        <dbReference type="EMBL" id="GKK01506.1"/>
    </source>
</evidence>
<accession>A0A9P3PAN7</accession>
<dbReference type="EMBL" id="BQTA01000019">
    <property type="protein sequence ID" value="GKK01506.1"/>
    <property type="molecule type" value="Genomic_DNA"/>
</dbReference>